<dbReference type="GO" id="GO:0016432">
    <property type="term" value="F:tRNA-uridine aminocarboxypropyltransferase activity"/>
    <property type="evidence" value="ECO:0007669"/>
    <property type="project" value="UniProtKB-EC"/>
</dbReference>
<evidence type="ECO:0000256" key="4">
    <source>
        <dbReference type="ARBA" id="ARBA00022694"/>
    </source>
</evidence>
<dbReference type="InterPro" id="IPR039262">
    <property type="entry name" value="DTWD2/TAPT"/>
</dbReference>
<feature type="domain" description="DTW" evidence="6">
    <location>
        <begin position="2"/>
        <end position="189"/>
    </location>
</feature>
<evidence type="ECO:0000256" key="5">
    <source>
        <dbReference type="ARBA" id="ARBA00034489"/>
    </source>
</evidence>
<evidence type="ECO:0000256" key="2">
    <source>
        <dbReference type="ARBA" id="ARBA00022679"/>
    </source>
</evidence>
<evidence type="ECO:0000256" key="3">
    <source>
        <dbReference type="ARBA" id="ARBA00022691"/>
    </source>
</evidence>
<gene>
    <name evidence="7" type="ORF">ABNF92_09460</name>
</gene>
<dbReference type="KEGG" id="mamm:ABNF92_09460"/>
<comment type="similarity">
    <text evidence="5">Belongs to the TDD superfamily. DTWD2 family.</text>
</comment>
<name>A0AAU7MSH9_9GAMM</name>
<organism evidence="7">
    <name type="scientific">Marinobacter sp. MMG032</name>
    <dbReference type="NCBI Taxonomy" id="3158548"/>
    <lineage>
        <taxon>Bacteria</taxon>
        <taxon>Pseudomonadati</taxon>
        <taxon>Pseudomonadota</taxon>
        <taxon>Gammaproteobacteria</taxon>
        <taxon>Pseudomonadales</taxon>
        <taxon>Marinobacteraceae</taxon>
        <taxon>Marinobacter</taxon>
    </lineage>
</organism>
<dbReference type="RefSeq" id="WP_349343998.1">
    <property type="nucleotide sequence ID" value="NZ_CP157802.1"/>
</dbReference>
<proteinExistence type="inferred from homology"/>
<keyword evidence="3" id="KW-0949">S-adenosyl-L-methionine</keyword>
<evidence type="ECO:0000259" key="6">
    <source>
        <dbReference type="SMART" id="SM01144"/>
    </source>
</evidence>
<dbReference type="GO" id="GO:0008033">
    <property type="term" value="P:tRNA processing"/>
    <property type="evidence" value="ECO:0007669"/>
    <property type="project" value="UniProtKB-KW"/>
</dbReference>
<reference evidence="7" key="1">
    <citation type="submission" date="2024-05" db="EMBL/GenBank/DDBJ databases">
        <title>Draft Genome Sequences of Flagellimonas sp. MMG031 and Marinobacter sp. MMG032 Isolated from the dinoflagellate Symbiodinium pilosum.</title>
        <authorList>
            <person name="Shikuma N.J."/>
            <person name="Farrell M.V."/>
        </authorList>
    </citation>
    <scope>NUCLEOTIDE SEQUENCE</scope>
    <source>
        <strain evidence="7">MMG032</strain>
    </source>
</reference>
<evidence type="ECO:0000256" key="1">
    <source>
        <dbReference type="ARBA" id="ARBA00012386"/>
    </source>
</evidence>
<protein>
    <recommendedName>
        <fullName evidence="1">tRNA-uridine aminocarboxypropyltransferase</fullName>
        <ecNumber evidence="1">2.5.1.25</ecNumber>
    </recommendedName>
</protein>
<evidence type="ECO:0000313" key="7">
    <source>
        <dbReference type="EMBL" id="XBQ21343.1"/>
    </source>
</evidence>
<dbReference type="SMART" id="SM01144">
    <property type="entry name" value="DTW"/>
    <property type="match status" value="1"/>
</dbReference>
<keyword evidence="2 7" id="KW-0808">Transferase</keyword>
<dbReference type="EMBL" id="CP157802">
    <property type="protein sequence ID" value="XBQ21343.1"/>
    <property type="molecule type" value="Genomic_DNA"/>
</dbReference>
<dbReference type="InterPro" id="IPR005636">
    <property type="entry name" value="DTW"/>
</dbReference>
<sequence length="197" mass="21516">MPRPICADCGMHLNICVCEACAPVPNRTRVSVLQHPTEVGHPKGTVRILAQCLARVDVFQGETPDDFDQAGFNPHTEAGHSALLFPGPGSDTLECANLHDIHHWIILDGTWRKAAKILHQNPALAALPRFHLAEPPASAYAIRKAPGKQHLATAEAVAYLLNVVEPGLDTRPISRAVRSLVDKQLAQIPARLHKHYQ</sequence>
<dbReference type="AlphaFoldDB" id="A0AAU7MSH9"/>
<keyword evidence="4" id="KW-0819">tRNA processing</keyword>
<dbReference type="PANTHER" id="PTHR21392:SF0">
    <property type="entry name" value="TRNA-URIDINE AMINOCARBOXYPROPYLTRANSFERASE 2"/>
    <property type="match status" value="1"/>
</dbReference>
<accession>A0AAU7MSH9</accession>
<dbReference type="PANTHER" id="PTHR21392">
    <property type="entry name" value="TRNA-URIDINE AMINOCARBOXYPROPYLTRANSFERASE 2"/>
    <property type="match status" value="1"/>
</dbReference>
<dbReference type="EC" id="2.5.1.25" evidence="1"/>
<dbReference type="Pfam" id="PF03942">
    <property type="entry name" value="DTW"/>
    <property type="match status" value="1"/>
</dbReference>